<dbReference type="SUPFAM" id="SSF49785">
    <property type="entry name" value="Galactose-binding domain-like"/>
    <property type="match status" value="1"/>
</dbReference>
<organism evidence="1 2">
    <name type="scientific">Corallococcus sicarius</name>
    <dbReference type="NCBI Taxonomy" id="2316726"/>
    <lineage>
        <taxon>Bacteria</taxon>
        <taxon>Pseudomonadati</taxon>
        <taxon>Myxococcota</taxon>
        <taxon>Myxococcia</taxon>
        <taxon>Myxococcales</taxon>
        <taxon>Cystobacterineae</taxon>
        <taxon>Myxococcaceae</taxon>
        <taxon>Corallococcus</taxon>
    </lineage>
</organism>
<dbReference type="Pfam" id="PF06739">
    <property type="entry name" value="SBBP"/>
    <property type="match status" value="3"/>
</dbReference>
<sequence>MKVFSAVRSTFLASALVLTSLPGCQGEDIPDPGPGDELQSTSQALTCAIAVPAMTGSTTPSGSVTRSGVYNASYEAWQAFDANNGSLWISAVNQTPAWIGYQVPAGTAAIHRYALAFANGPSLVTRAPKNWTFQGWNGSSWVVLDTRTNQTNWGGFERREFTLAAPASYSQYRLNVTDDNDTRAGVVVISLNRLELITCVNDGITNPVTALWTRTSGVAGVPVRVHDLVGDPAGRSYVTGMTTGGLDGNALIGGMDAFLNARDWNGNRIWSLQLGAPGSVTLGYGIATNRTWEEIYVGGFTDGSMDGTPKVGVREAFVTKYRYTGVRQWTRQLGAAGASTEGYDVAVDTADNAFLVGTVEGALDGNTLTGLRDAFVAKYDAAGNKQWTRQVGAAGQSTHGRRAATDAAGNVYVSGWTYGGLDGNTRMGAQDFFVIKYDAAGTKQWTRQLGSSGNNVWLYGSATDAAGNVYLTGQSGGGLDGNPNPTPGGDVYLAKYDPSGNRLWTREFSAANGIWASGIFIDTTGVYVSGGAQGDVGNLSNATFIKGHNYVAKFDTAGNRQWVVQQNPAVLAAGGQAPVYSNGVNRESNGNLYLGGYTEGNFDGNVLVGQYDMFVTKLPAP</sequence>
<comment type="caution">
    <text evidence="1">The sequence shown here is derived from an EMBL/GenBank/DDBJ whole genome shotgun (WGS) entry which is preliminary data.</text>
</comment>
<evidence type="ECO:0000313" key="1">
    <source>
        <dbReference type="EMBL" id="RKH45512.1"/>
    </source>
</evidence>
<reference evidence="2" key="1">
    <citation type="submission" date="2018-09" db="EMBL/GenBank/DDBJ databases">
        <authorList>
            <person name="Livingstone P.G."/>
            <person name="Whitworth D.E."/>
        </authorList>
    </citation>
    <scope>NUCLEOTIDE SEQUENCE [LARGE SCALE GENOMIC DNA]</scope>
    <source>
        <strain evidence="2">CA040B</strain>
    </source>
</reference>
<dbReference type="SUPFAM" id="SSF63829">
    <property type="entry name" value="Calcium-dependent phosphotriesterase"/>
    <property type="match status" value="1"/>
</dbReference>
<dbReference type="Gene3D" id="2.60.120.260">
    <property type="entry name" value="Galactose-binding domain-like"/>
    <property type="match status" value="1"/>
</dbReference>
<dbReference type="InterPro" id="IPR010620">
    <property type="entry name" value="SBBP_repeat"/>
</dbReference>
<dbReference type="PANTHER" id="PTHR35580">
    <property type="entry name" value="CELL SURFACE GLYCOPROTEIN (S-LAYER PROTEIN)-LIKE PROTEIN"/>
    <property type="match status" value="1"/>
</dbReference>
<name>A0A3A8NZI5_9BACT</name>
<evidence type="ECO:0008006" key="3">
    <source>
        <dbReference type="Google" id="ProtNLM"/>
    </source>
</evidence>
<accession>A0A3A8NZI5</accession>
<dbReference type="EMBL" id="RAWG01000034">
    <property type="protein sequence ID" value="RKH45512.1"/>
    <property type="molecule type" value="Genomic_DNA"/>
</dbReference>
<proteinExistence type="predicted"/>
<dbReference type="AlphaFoldDB" id="A0A3A8NZI5"/>
<dbReference type="InterPro" id="IPR008979">
    <property type="entry name" value="Galactose-bd-like_sf"/>
</dbReference>
<dbReference type="RefSeq" id="WP_120624595.1">
    <property type="nucleotide sequence ID" value="NZ_RAWG01000034.1"/>
</dbReference>
<protein>
    <recommendedName>
        <fullName evidence="3">F5/8 type C domain-containing protein</fullName>
    </recommendedName>
</protein>
<keyword evidence="2" id="KW-1185">Reference proteome</keyword>
<evidence type="ECO:0000313" key="2">
    <source>
        <dbReference type="Proteomes" id="UP000273405"/>
    </source>
</evidence>
<gene>
    <name evidence="1" type="ORF">D7X12_07615</name>
</gene>
<dbReference type="Proteomes" id="UP000273405">
    <property type="component" value="Unassembled WGS sequence"/>
</dbReference>
<dbReference type="PANTHER" id="PTHR35580:SF1">
    <property type="entry name" value="PHYTASE-LIKE DOMAIN-CONTAINING PROTEIN"/>
    <property type="match status" value="1"/>
</dbReference>
<dbReference type="InterPro" id="IPR052918">
    <property type="entry name" value="Motility_Chemotaxis_Reg"/>
</dbReference>
<dbReference type="OrthoDB" id="53254at2"/>